<dbReference type="InterPro" id="IPR038763">
    <property type="entry name" value="DHH_sf"/>
</dbReference>
<dbReference type="AlphaFoldDB" id="A0A1D8JG09"/>
<comment type="similarity">
    <text evidence="1">Belongs to the RecJ family.</text>
</comment>
<protein>
    <recommendedName>
        <fullName evidence="2">Single-stranded-DNA-specific exonuclease RecJ</fullName>
    </recommendedName>
</protein>
<name>A0A1D8JG09_9BACL</name>
<dbReference type="GO" id="GO:0008409">
    <property type="term" value="F:5'-3' exonuclease activity"/>
    <property type="evidence" value="ECO:0007669"/>
    <property type="project" value="InterPro"/>
</dbReference>
<dbReference type="Pfam" id="PF01368">
    <property type="entry name" value="DHH"/>
    <property type="match status" value="1"/>
</dbReference>
<keyword evidence="3" id="KW-0540">Nuclease</keyword>
<dbReference type="EMBL" id="CP017560">
    <property type="protein sequence ID" value="AOV07635.1"/>
    <property type="molecule type" value="Genomic_DNA"/>
</dbReference>
<reference evidence="10 11" key="1">
    <citation type="submission" date="2016-09" db="EMBL/GenBank/DDBJ databases">
        <title>Complete genome sequence of the Lysinibacillus sphaericus LMG 22257, a specie of Bacillus with ureolytic activity that can effectively biodeposit calcium carbonate.</title>
        <authorList>
            <person name="Yan W."/>
        </authorList>
    </citation>
    <scope>NUCLEOTIDE SEQUENCE [LARGE SCALE GENOMIC DNA]</scope>
    <source>
        <strain evidence="10 11">LMG 22257</strain>
    </source>
</reference>
<dbReference type="InterPro" id="IPR041122">
    <property type="entry name" value="RecJ_OB"/>
</dbReference>
<dbReference type="GO" id="GO:0003676">
    <property type="term" value="F:nucleic acid binding"/>
    <property type="evidence" value="ECO:0007669"/>
    <property type="project" value="InterPro"/>
</dbReference>
<evidence type="ECO:0000259" key="7">
    <source>
        <dbReference type="Pfam" id="PF02272"/>
    </source>
</evidence>
<dbReference type="PANTHER" id="PTHR30255:SF2">
    <property type="entry name" value="SINGLE-STRANDED-DNA-SPECIFIC EXONUCLEASE RECJ"/>
    <property type="match status" value="1"/>
</dbReference>
<keyword evidence="11" id="KW-1185">Reference proteome</keyword>
<dbReference type="Pfam" id="PF02272">
    <property type="entry name" value="DHHA1"/>
    <property type="match status" value="1"/>
</dbReference>
<gene>
    <name evidence="10" type="ORF">BI350_08865</name>
</gene>
<keyword evidence="5 10" id="KW-0269">Exonuclease</keyword>
<dbReference type="SUPFAM" id="SSF64182">
    <property type="entry name" value="DHH phosphoesterases"/>
    <property type="match status" value="1"/>
</dbReference>
<dbReference type="Proteomes" id="UP000185746">
    <property type="component" value="Chromosome"/>
</dbReference>
<dbReference type="KEGG" id="surl:BI350_08865"/>
<evidence type="ECO:0000256" key="3">
    <source>
        <dbReference type="ARBA" id="ARBA00022722"/>
    </source>
</evidence>
<accession>A0A1D8JG09</accession>
<dbReference type="InterPro" id="IPR001667">
    <property type="entry name" value="DDH_dom"/>
</dbReference>
<evidence type="ECO:0000259" key="9">
    <source>
        <dbReference type="Pfam" id="PF17768"/>
    </source>
</evidence>
<keyword evidence="4" id="KW-0378">Hydrolase</keyword>
<feature type="domain" description="RecJ OB" evidence="9">
    <location>
        <begin position="455"/>
        <end position="561"/>
    </location>
</feature>
<sequence length="779" mass="87458">MIESMKKWLIERPDEKLVNHFTEELNIPSVHAKILISRGITNINEAKDFLNTDETSLHDPFLFHQMGHAVELIKNAIQLNKKIAIYGDYDCDGVTSITVLMTALERLGADVFFVIPNRFEHGYGPHKDLFQEIYEAGASMIITVDNGVSGIDEIAFAKTLGMEVIITDHHEAGEVWPEADAILHPRHPEGKYPFPDLAGVGVAFKLACALLGEIPKDLLEIVAIGTVADLVPLRGENRYFVKKGIELMRKTRRPGIQALAKVAGTAQDQLTEESIGFMIGPRLNAPGRLGDAAPAVELLKTEDVLIASGLAEELDEYNKERQAIVSTITKEAEAMVQNMYGNDIPAVFVLAKEGWNPGVVGIVASRLTDKYYRPAIILSLDHETGMAKGSARSIEGFNMYEELTKNAGILSHFGGHPVAAGLSLEIDHIALLREQLIEQAEATMTKEQFIPKLAIDVPLSLDEIDVNILQSLDVLRPFGMDFEKPTYLIEDVSAASIRKIGAARNHLKVELTDGTERLDAIGFGLGELADHISPGIRFSIVGDLQINEWNGNKKPQLLVEDIHSSEWQLFDLRGIREVSRWLHTVPNTKSTFFAFQERTIKQLRPAMNGHTIQLYGEHQLPTNESLILLDLPNDATQLKEVVKESEPSRIYAHFHVPESTYFDAIPGREQFGWYYSFLKSRGSFDLKTNGEKLAQHKGWKNDVVFFMSEVFSDLGFVKIEDGVITLMETSEKRDLTEAPTYKRRERKMELEKKLLYAPYNELKRWFDTIRCGTIDREEQ</sequence>
<dbReference type="Gene3D" id="3.10.310.30">
    <property type="match status" value="1"/>
</dbReference>
<dbReference type="GO" id="GO:0006310">
    <property type="term" value="P:DNA recombination"/>
    <property type="evidence" value="ECO:0007669"/>
    <property type="project" value="InterPro"/>
</dbReference>
<proteinExistence type="inferred from homology"/>
<dbReference type="RefSeq" id="WP_075527768.1">
    <property type="nucleotide sequence ID" value="NZ_CP017560.1"/>
</dbReference>
<evidence type="ECO:0000313" key="11">
    <source>
        <dbReference type="Proteomes" id="UP000185746"/>
    </source>
</evidence>
<evidence type="ECO:0000313" key="10">
    <source>
        <dbReference type="EMBL" id="AOV07635.1"/>
    </source>
</evidence>
<evidence type="ECO:0000256" key="1">
    <source>
        <dbReference type="ARBA" id="ARBA00005915"/>
    </source>
</evidence>
<dbReference type="Pfam" id="PF17768">
    <property type="entry name" value="RecJ_OB"/>
    <property type="match status" value="1"/>
</dbReference>
<evidence type="ECO:0000259" key="6">
    <source>
        <dbReference type="Pfam" id="PF01368"/>
    </source>
</evidence>
<feature type="domain" description="DDH" evidence="6">
    <location>
        <begin position="82"/>
        <end position="226"/>
    </location>
</feature>
<evidence type="ECO:0000259" key="8">
    <source>
        <dbReference type="Pfam" id="PF10141"/>
    </source>
</evidence>
<evidence type="ECO:0000256" key="4">
    <source>
        <dbReference type="ARBA" id="ARBA00022801"/>
    </source>
</evidence>
<feature type="domain" description="DHHA1" evidence="7">
    <location>
        <begin position="347"/>
        <end position="440"/>
    </location>
</feature>
<dbReference type="Gene3D" id="3.90.1640.30">
    <property type="match status" value="1"/>
</dbReference>
<evidence type="ECO:0000256" key="2">
    <source>
        <dbReference type="ARBA" id="ARBA00019841"/>
    </source>
</evidence>
<dbReference type="PANTHER" id="PTHR30255">
    <property type="entry name" value="SINGLE-STRANDED-DNA-SPECIFIC EXONUCLEASE RECJ"/>
    <property type="match status" value="1"/>
</dbReference>
<dbReference type="GO" id="GO:0006281">
    <property type="term" value="P:DNA repair"/>
    <property type="evidence" value="ECO:0007669"/>
    <property type="project" value="InterPro"/>
</dbReference>
<organism evidence="10 11">
    <name type="scientific">Sporosarcina ureilytica</name>
    <dbReference type="NCBI Taxonomy" id="298596"/>
    <lineage>
        <taxon>Bacteria</taxon>
        <taxon>Bacillati</taxon>
        <taxon>Bacillota</taxon>
        <taxon>Bacilli</taxon>
        <taxon>Bacillales</taxon>
        <taxon>Caryophanaceae</taxon>
        <taxon>Sporosarcina</taxon>
    </lineage>
</organism>
<dbReference type="InterPro" id="IPR004610">
    <property type="entry name" value="RecJ"/>
</dbReference>
<dbReference type="InterPro" id="IPR051673">
    <property type="entry name" value="SSDNA_exonuclease_RecJ"/>
</dbReference>
<dbReference type="InterPro" id="IPR003156">
    <property type="entry name" value="DHHA1_dom"/>
</dbReference>
<evidence type="ECO:0000256" key="5">
    <source>
        <dbReference type="ARBA" id="ARBA00022839"/>
    </source>
</evidence>
<feature type="domain" description="Single-stranded-DNA-specific exonuclease RecJ C-terminal" evidence="8">
    <location>
        <begin position="568"/>
        <end position="766"/>
    </location>
</feature>
<dbReference type="Pfam" id="PF10141">
    <property type="entry name" value="ssDNA-exonuc_C"/>
    <property type="match status" value="1"/>
</dbReference>
<dbReference type="NCBIfam" id="TIGR00644">
    <property type="entry name" value="recJ"/>
    <property type="match status" value="1"/>
</dbReference>
<dbReference type="InterPro" id="IPR018779">
    <property type="entry name" value="RecJ_C"/>
</dbReference>